<dbReference type="Proteomes" id="UP001336250">
    <property type="component" value="Unassembled WGS sequence"/>
</dbReference>
<keyword evidence="1" id="KW-0812">Transmembrane</keyword>
<dbReference type="AlphaFoldDB" id="A0AAW9QJU0"/>
<evidence type="ECO:0000256" key="1">
    <source>
        <dbReference type="SAM" id="Phobius"/>
    </source>
</evidence>
<keyword evidence="1" id="KW-0472">Membrane</keyword>
<comment type="caution">
    <text evidence="2">The sequence shown here is derived from an EMBL/GenBank/DDBJ whole genome shotgun (WGS) entry which is preliminary data.</text>
</comment>
<feature type="transmembrane region" description="Helical" evidence="1">
    <location>
        <begin position="75"/>
        <end position="100"/>
    </location>
</feature>
<evidence type="ECO:0000313" key="2">
    <source>
        <dbReference type="EMBL" id="MEF7617511.1"/>
    </source>
</evidence>
<feature type="transmembrane region" description="Helical" evidence="1">
    <location>
        <begin position="7"/>
        <end position="30"/>
    </location>
</feature>
<evidence type="ECO:0000313" key="3">
    <source>
        <dbReference type="Proteomes" id="UP001336250"/>
    </source>
</evidence>
<proteinExistence type="predicted"/>
<accession>A0AAW9QJU0</accession>
<reference evidence="2 3" key="1">
    <citation type="submission" date="2024-02" db="EMBL/GenBank/DDBJ databases">
        <title>Genome sequence of Aquincola sp. MAHUQ-54.</title>
        <authorList>
            <person name="Huq M.A."/>
        </authorList>
    </citation>
    <scope>NUCLEOTIDE SEQUENCE [LARGE SCALE GENOMIC DNA]</scope>
    <source>
        <strain evidence="2 3">MAHUQ-54</strain>
    </source>
</reference>
<gene>
    <name evidence="2" type="ORF">V4F39_26615</name>
</gene>
<dbReference type="RefSeq" id="WP_332293274.1">
    <property type="nucleotide sequence ID" value="NZ_JAZIBG010000058.1"/>
</dbReference>
<organism evidence="2 3">
    <name type="scientific">Aquincola agrisoli</name>
    <dbReference type="NCBI Taxonomy" id="3119538"/>
    <lineage>
        <taxon>Bacteria</taxon>
        <taxon>Pseudomonadati</taxon>
        <taxon>Pseudomonadota</taxon>
        <taxon>Betaproteobacteria</taxon>
        <taxon>Burkholderiales</taxon>
        <taxon>Sphaerotilaceae</taxon>
        <taxon>Aquincola</taxon>
    </lineage>
</organism>
<feature type="transmembrane region" description="Helical" evidence="1">
    <location>
        <begin position="42"/>
        <end position="63"/>
    </location>
</feature>
<name>A0AAW9QJU0_9BURK</name>
<dbReference type="EMBL" id="JAZIBG010000058">
    <property type="protein sequence ID" value="MEF7617511.1"/>
    <property type="molecule type" value="Genomic_DNA"/>
</dbReference>
<keyword evidence="3" id="KW-1185">Reference proteome</keyword>
<keyword evidence="1" id="KW-1133">Transmembrane helix</keyword>
<protein>
    <submittedName>
        <fullName evidence="2">Uncharacterized protein</fullName>
    </submittedName>
</protein>
<sequence>MTHSRPSVWAPIITAFAIWFVHFMVCWVATEIWSDRWPANATAWVATAVALAAVGVHFMRIAASHQAGRLPGWSFRFAQGATAIAGAAIVFSVVPSLVIVP</sequence>